<dbReference type="InterPro" id="IPR023214">
    <property type="entry name" value="HAD_sf"/>
</dbReference>
<name>A0AAC9ANR1_9ACTN</name>
<dbReference type="Proteomes" id="UP000178666">
    <property type="component" value="Chromosome"/>
</dbReference>
<dbReference type="GO" id="GO:0000287">
    <property type="term" value="F:magnesium ion binding"/>
    <property type="evidence" value="ECO:0007669"/>
    <property type="project" value="TreeGrafter"/>
</dbReference>
<protein>
    <recommendedName>
        <fullName evidence="5">HAD family phosphatase</fullName>
    </recommendedName>
</protein>
<dbReference type="EMBL" id="CP014352">
    <property type="protein sequence ID" value="AMS05803.1"/>
    <property type="molecule type" value="Genomic_DNA"/>
</dbReference>
<evidence type="ECO:0008006" key="5">
    <source>
        <dbReference type="Google" id="ProtNLM"/>
    </source>
</evidence>
<dbReference type="GO" id="GO:0005829">
    <property type="term" value="C:cytosol"/>
    <property type="evidence" value="ECO:0007669"/>
    <property type="project" value="TreeGrafter"/>
</dbReference>
<reference evidence="1 3" key="2">
    <citation type="submission" date="2016-02" db="EMBL/GenBank/DDBJ databases">
        <title>Complete Genome Sequence of Propionibacterium acidipropionici ATCC 55737.</title>
        <authorList>
            <person name="Luna Flores C.H."/>
            <person name="Nielsen L.K."/>
            <person name="Marcellin E."/>
        </authorList>
    </citation>
    <scope>NUCLEOTIDE SEQUENCE [LARGE SCALE GENOMIC DNA]</scope>
    <source>
        <strain evidence="1 3">ATCC 55737</strain>
    </source>
</reference>
<evidence type="ECO:0000313" key="1">
    <source>
        <dbReference type="EMBL" id="AMS05803.1"/>
    </source>
</evidence>
<evidence type="ECO:0000313" key="2">
    <source>
        <dbReference type="EMBL" id="AOZ47269.1"/>
    </source>
</evidence>
<sequence>MKKVLATDLDGTLLFEGGVSSADSAALARWTAAGNTLVINTGRSLQAVAEALRGNALPGPDHAIAFSGAVVADADLNVIDSTPIEAGLLEEVADLLRGEPAMLMASTIDRDYAVLTPALTRPDGSPFRVAPWAGRAGVEDLDGRDLFGMPIAIPDDEVRARVETRLHALCAGRAEIHRNLFFIDVVPAGAAKGTGLTRLLADFLPGHGEVYTIGDSWNDLSMHAVADHSATLPHAPDDVKEQCDLVVDSVADLITRALS</sequence>
<organism evidence="1 3">
    <name type="scientific">Acidipropionibacterium acidipropionici</name>
    <dbReference type="NCBI Taxonomy" id="1748"/>
    <lineage>
        <taxon>Bacteria</taxon>
        <taxon>Bacillati</taxon>
        <taxon>Actinomycetota</taxon>
        <taxon>Actinomycetes</taxon>
        <taxon>Propionibacteriales</taxon>
        <taxon>Propionibacteriaceae</taxon>
        <taxon>Acidipropionibacterium</taxon>
    </lineage>
</organism>
<proteinExistence type="predicted"/>
<dbReference type="AlphaFoldDB" id="A0AAC9ANR1"/>
<dbReference type="EMBL" id="CP015970">
    <property type="protein sequence ID" value="AOZ47269.1"/>
    <property type="molecule type" value="Genomic_DNA"/>
</dbReference>
<dbReference type="Proteomes" id="UP000075221">
    <property type="component" value="Chromosome"/>
</dbReference>
<dbReference type="InterPro" id="IPR036412">
    <property type="entry name" value="HAD-like_sf"/>
</dbReference>
<accession>A0AAC9ANR1</accession>
<dbReference type="Pfam" id="PF08282">
    <property type="entry name" value="Hydrolase_3"/>
    <property type="match status" value="1"/>
</dbReference>
<dbReference type="PANTHER" id="PTHR10000:SF8">
    <property type="entry name" value="HAD SUPERFAMILY HYDROLASE-LIKE, TYPE 3"/>
    <property type="match status" value="1"/>
</dbReference>
<dbReference type="PANTHER" id="PTHR10000">
    <property type="entry name" value="PHOSPHOSERINE PHOSPHATASE"/>
    <property type="match status" value="1"/>
</dbReference>
<dbReference type="Gene3D" id="3.40.50.1000">
    <property type="entry name" value="HAD superfamily/HAD-like"/>
    <property type="match status" value="1"/>
</dbReference>
<gene>
    <name evidence="2" type="ORF">A8L58_11905</name>
    <name evidence="1" type="ORF">AXH35_10465</name>
</gene>
<dbReference type="RefSeq" id="WP_062819813.1">
    <property type="nucleotide sequence ID" value="NZ_CP014352.1"/>
</dbReference>
<evidence type="ECO:0000313" key="3">
    <source>
        <dbReference type="Proteomes" id="UP000075221"/>
    </source>
</evidence>
<dbReference type="GO" id="GO:0016791">
    <property type="term" value="F:phosphatase activity"/>
    <property type="evidence" value="ECO:0007669"/>
    <property type="project" value="TreeGrafter"/>
</dbReference>
<reference evidence="2 4" key="1">
    <citation type="journal article" date="2016" name="Plant Dis.">
        <title>Improved production of propionic acid using genome shuffling.</title>
        <authorList>
            <person name="Luna-Flores C.H."/>
            <person name="Palfreyman R.W."/>
            <person name="Kromer J.O."/>
            <person name="Nielsen L.K."/>
            <person name="Marcellin E."/>
        </authorList>
    </citation>
    <scope>NUCLEOTIDE SEQUENCE [LARGE SCALE GENOMIC DNA]</scope>
    <source>
        <strain evidence="2 4">F3E8</strain>
    </source>
</reference>
<keyword evidence="4" id="KW-1185">Reference proteome</keyword>
<dbReference type="Gene3D" id="3.30.1240.10">
    <property type="match status" value="1"/>
</dbReference>
<evidence type="ECO:0000313" key="4">
    <source>
        <dbReference type="Proteomes" id="UP000178666"/>
    </source>
</evidence>
<dbReference type="SUPFAM" id="SSF56784">
    <property type="entry name" value="HAD-like"/>
    <property type="match status" value="1"/>
</dbReference>